<keyword evidence="3" id="KW-0378">Hydrolase</keyword>
<evidence type="ECO:0000259" key="7">
    <source>
        <dbReference type="Pfam" id="PF24827"/>
    </source>
</evidence>
<dbReference type="RefSeq" id="WP_097378587.1">
    <property type="nucleotide sequence ID" value="NZ_NXNI01000001.1"/>
</dbReference>
<keyword evidence="2" id="KW-0479">Metal-binding</keyword>
<evidence type="ECO:0000259" key="6">
    <source>
        <dbReference type="Pfam" id="PF18911"/>
    </source>
</evidence>
<sequence length="399" mass="41582">MRRDTLSRRSLLAATAGCTLISTSVASVVGNTAQNDGEGVNRDSILVREGTDEETTVSVTTGGADGPTAVVVGGMHGNEVAGYAAAGRIADLTIDAGTLVTVPEANAVAIERGTRNDDEGTNLNRQFPEGETPDTRLARELWDVVSESDPDILIDLHESTGIYAGDPADGVGQAIFHSSGDEAADAATDAADFVTRNHVDDPALAFQTGPFSKPDTDPAGLLAHKAARDLDADGFLAETLSTGVELETRVQWHTAIVERLLEDELLLDADDGSPSEEPVDEEPADPEPEPEEPVDDGADGDESPEAESPIARIGTRPASATETVLEPGQTVTLDASKSRDPDGELVAYEWCVGADGSFEAAGETIEVTIGANGDHPVALRVVDDDGSTDIDRITLSANC</sequence>
<dbReference type="InterPro" id="IPR053138">
    <property type="entry name" value="N-alpha-Ac-DABA_deacetylase"/>
</dbReference>
<protein>
    <submittedName>
        <fullName evidence="8">Succinylglutamate desuccinylase</fullName>
    </submittedName>
</protein>
<dbReference type="SUPFAM" id="SSF53187">
    <property type="entry name" value="Zn-dependent exopeptidases"/>
    <property type="match status" value="1"/>
</dbReference>
<keyword evidence="4" id="KW-0862">Zinc</keyword>
<dbReference type="InterPro" id="IPR000601">
    <property type="entry name" value="PKD_dom"/>
</dbReference>
<evidence type="ECO:0000256" key="5">
    <source>
        <dbReference type="SAM" id="MobiDB-lite"/>
    </source>
</evidence>
<proteinExistence type="predicted"/>
<dbReference type="InterPro" id="IPR055438">
    <property type="entry name" value="AstE_AspA_cat"/>
</dbReference>
<dbReference type="GO" id="GO:0046872">
    <property type="term" value="F:metal ion binding"/>
    <property type="evidence" value="ECO:0007669"/>
    <property type="project" value="UniProtKB-KW"/>
</dbReference>
<feature type="domain" description="PKD" evidence="6">
    <location>
        <begin position="321"/>
        <end position="389"/>
    </location>
</feature>
<gene>
    <name evidence="8" type="ORF">CP557_03275</name>
</gene>
<dbReference type="Pfam" id="PF24827">
    <property type="entry name" value="AstE_AspA_cat"/>
    <property type="match status" value="1"/>
</dbReference>
<evidence type="ECO:0000313" key="9">
    <source>
        <dbReference type="Proteomes" id="UP000219689"/>
    </source>
</evidence>
<dbReference type="Gene3D" id="3.40.630.10">
    <property type="entry name" value="Zn peptidases"/>
    <property type="match status" value="1"/>
</dbReference>
<dbReference type="InterPro" id="IPR013783">
    <property type="entry name" value="Ig-like_fold"/>
</dbReference>
<accession>A0A2A5QS19</accession>
<dbReference type="OrthoDB" id="170089at2157"/>
<feature type="compositionally biased region" description="Acidic residues" evidence="5">
    <location>
        <begin position="269"/>
        <end position="305"/>
    </location>
</feature>
<comment type="cofactor">
    <cofactor evidence="1">
        <name>Zn(2+)</name>
        <dbReference type="ChEBI" id="CHEBI:29105"/>
    </cofactor>
</comment>
<dbReference type="PANTHER" id="PTHR37326">
    <property type="entry name" value="BLL3975 PROTEIN"/>
    <property type="match status" value="1"/>
</dbReference>
<dbReference type="GO" id="GO:0016788">
    <property type="term" value="F:hydrolase activity, acting on ester bonds"/>
    <property type="evidence" value="ECO:0007669"/>
    <property type="project" value="InterPro"/>
</dbReference>
<feature type="region of interest" description="Disordered" evidence="5">
    <location>
        <begin position="269"/>
        <end position="340"/>
    </location>
</feature>
<dbReference type="AlphaFoldDB" id="A0A2A5QS19"/>
<dbReference type="InterPro" id="IPR035986">
    <property type="entry name" value="PKD_dom_sf"/>
</dbReference>
<dbReference type="Proteomes" id="UP000219689">
    <property type="component" value="Unassembled WGS sequence"/>
</dbReference>
<feature type="domain" description="Succinylglutamate desuccinylase/Aspartoacylase catalytic" evidence="7">
    <location>
        <begin position="65"/>
        <end position="160"/>
    </location>
</feature>
<dbReference type="Gene3D" id="2.60.40.10">
    <property type="entry name" value="Immunoglobulins"/>
    <property type="match status" value="1"/>
</dbReference>
<evidence type="ECO:0000256" key="4">
    <source>
        <dbReference type="ARBA" id="ARBA00022833"/>
    </source>
</evidence>
<evidence type="ECO:0000256" key="1">
    <source>
        <dbReference type="ARBA" id="ARBA00001947"/>
    </source>
</evidence>
<evidence type="ECO:0000256" key="3">
    <source>
        <dbReference type="ARBA" id="ARBA00022801"/>
    </source>
</evidence>
<reference evidence="8 9" key="1">
    <citation type="submission" date="2017-09" db="EMBL/GenBank/DDBJ databases">
        <title>Genome sequences of Natrinema ejinorence JCM 13890T.</title>
        <authorList>
            <person name="Roh S.W."/>
            <person name="Kim Y.B."/>
            <person name="Kim J.Y."/>
        </authorList>
    </citation>
    <scope>NUCLEOTIDE SEQUENCE [LARGE SCALE GENOMIC DNA]</scope>
    <source>
        <strain evidence="8 9">JCM 13890</strain>
    </source>
</reference>
<dbReference type="Pfam" id="PF18911">
    <property type="entry name" value="PKD_4"/>
    <property type="match status" value="1"/>
</dbReference>
<comment type="caution">
    <text evidence="8">The sequence shown here is derived from an EMBL/GenBank/DDBJ whole genome shotgun (WGS) entry which is preliminary data.</text>
</comment>
<dbReference type="SUPFAM" id="SSF49299">
    <property type="entry name" value="PKD domain"/>
    <property type="match status" value="1"/>
</dbReference>
<organism evidence="8 9">
    <name type="scientific">Natrinema ejinorense</name>
    <dbReference type="NCBI Taxonomy" id="373386"/>
    <lineage>
        <taxon>Archaea</taxon>
        <taxon>Methanobacteriati</taxon>
        <taxon>Methanobacteriota</taxon>
        <taxon>Stenosarchaea group</taxon>
        <taxon>Halobacteria</taxon>
        <taxon>Halobacteriales</taxon>
        <taxon>Natrialbaceae</taxon>
        <taxon>Natrinema</taxon>
    </lineage>
</organism>
<dbReference type="PANTHER" id="PTHR37326:SF1">
    <property type="entry name" value="BLL3975 PROTEIN"/>
    <property type="match status" value="1"/>
</dbReference>
<evidence type="ECO:0000256" key="2">
    <source>
        <dbReference type="ARBA" id="ARBA00022723"/>
    </source>
</evidence>
<keyword evidence="9" id="KW-1185">Reference proteome</keyword>
<evidence type="ECO:0000313" key="8">
    <source>
        <dbReference type="EMBL" id="PCR89641.1"/>
    </source>
</evidence>
<dbReference type="CDD" id="cd00146">
    <property type="entry name" value="PKD"/>
    <property type="match status" value="1"/>
</dbReference>
<name>A0A2A5QS19_9EURY</name>
<dbReference type="EMBL" id="NXNI01000001">
    <property type="protein sequence ID" value="PCR89641.1"/>
    <property type="molecule type" value="Genomic_DNA"/>
</dbReference>